<evidence type="ECO:0000256" key="1">
    <source>
        <dbReference type="SAM" id="MobiDB-lite"/>
    </source>
</evidence>
<gene>
    <name evidence="2" type="ORF">HJC23_000011</name>
</gene>
<evidence type="ECO:0000313" key="2">
    <source>
        <dbReference type="EMBL" id="KAL3784926.1"/>
    </source>
</evidence>
<dbReference type="EMBL" id="JABMIG020000226">
    <property type="protein sequence ID" value="KAL3784926.1"/>
    <property type="molecule type" value="Genomic_DNA"/>
</dbReference>
<accession>A0ABD3PCC0</accession>
<name>A0ABD3PCC0_9STRA</name>
<comment type="caution">
    <text evidence="2">The sequence shown here is derived from an EMBL/GenBank/DDBJ whole genome shotgun (WGS) entry which is preliminary data.</text>
</comment>
<proteinExistence type="predicted"/>
<keyword evidence="3" id="KW-1185">Reference proteome</keyword>
<reference evidence="2 3" key="1">
    <citation type="journal article" date="2020" name="G3 (Bethesda)">
        <title>Improved Reference Genome for Cyclotella cryptica CCMP332, a Model for Cell Wall Morphogenesis, Salinity Adaptation, and Lipid Production in Diatoms (Bacillariophyta).</title>
        <authorList>
            <person name="Roberts W.R."/>
            <person name="Downey K.M."/>
            <person name="Ruck E.C."/>
            <person name="Traller J.C."/>
            <person name="Alverson A.J."/>
        </authorList>
    </citation>
    <scope>NUCLEOTIDE SEQUENCE [LARGE SCALE GENOMIC DNA]</scope>
    <source>
        <strain evidence="2 3">CCMP332</strain>
    </source>
</reference>
<organism evidence="2 3">
    <name type="scientific">Cyclotella cryptica</name>
    <dbReference type="NCBI Taxonomy" id="29204"/>
    <lineage>
        <taxon>Eukaryota</taxon>
        <taxon>Sar</taxon>
        <taxon>Stramenopiles</taxon>
        <taxon>Ochrophyta</taxon>
        <taxon>Bacillariophyta</taxon>
        <taxon>Coscinodiscophyceae</taxon>
        <taxon>Thalassiosirophycidae</taxon>
        <taxon>Stephanodiscales</taxon>
        <taxon>Stephanodiscaceae</taxon>
        <taxon>Cyclotella</taxon>
    </lineage>
</organism>
<evidence type="ECO:0008006" key="4">
    <source>
        <dbReference type="Google" id="ProtNLM"/>
    </source>
</evidence>
<dbReference type="AlphaFoldDB" id="A0ABD3PCC0"/>
<feature type="region of interest" description="Disordered" evidence="1">
    <location>
        <begin position="178"/>
        <end position="202"/>
    </location>
</feature>
<dbReference type="Proteomes" id="UP001516023">
    <property type="component" value="Unassembled WGS sequence"/>
</dbReference>
<evidence type="ECO:0000313" key="3">
    <source>
        <dbReference type="Proteomes" id="UP001516023"/>
    </source>
</evidence>
<feature type="region of interest" description="Disordered" evidence="1">
    <location>
        <begin position="355"/>
        <end position="381"/>
    </location>
</feature>
<sequence length="445" mass="48940">MKHSNMPRYHPIDNPPYQINYRAKRSGKHITCTKRRVTFQFGFSNRDAIASGLTEGDCRGEEHEVVLIWSHVSGKRQIFMDGREIHMSKGPMGNTKFSHSWGIGNHVLKIVANATPPTAEQARMNDGARQFDLFLDGMSYFKFCQIYQLGTGSQLGTGRPSREAERFGRDKSISIASSTLSTSMNSDDVHEDDDDNISPPPVSELQLDVFEAPSVSSDLLELDLPSPSYSTFGHHGQPPSLASTFSSSYDEFSPVNASCDGFKKSFASISNEILTAYSGNDVSKTLSPPQHNTAAQDPASGSLALVTTNLPTSYSVGEKPAEPQKFVSMYDRVDQEQDVVDDITRCMRNLVNLDDVSKPSPMLSKSSTSTRQQDKSQSLQSLQWAISGRSPTLSEIHSMKSTSNPSSTIMNNPQFLMASTSIVPNQGTQHYGYYGPAPGAYERAY</sequence>
<protein>
    <recommendedName>
        <fullName evidence="4">Farnesoic acid O-methyl transferase domain-containing protein</fullName>
    </recommendedName>
</protein>